<dbReference type="InterPro" id="IPR036034">
    <property type="entry name" value="PDZ_sf"/>
</dbReference>
<accession>A0A7J0BS51</accession>
<keyword evidence="4" id="KW-0732">Signal</keyword>
<dbReference type="PANTHER" id="PTHR43343">
    <property type="entry name" value="PEPTIDASE S12"/>
    <property type="match status" value="1"/>
</dbReference>
<dbReference type="Pfam" id="PF13365">
    <property type="entry name" value="Trypsin_2"/>
    <property type="match status" value="1"/>
</dbReference>
<keyword evidence="2" id="KW-0378">Hydrolase</keyword>
<protein>
    <submittedName>
        <fullName evidence="6">Peptidase</fullName>
    </submittedName>
</protein>
<dbReference type="InterPro" id="IPR009003">
    <property type="entry name" value="Peptidase_S1_PA"/>
</dbReference>
<feature type="signal peptide" evidence="4">
    <location>
        <begin position="1"/>
        <end position="33"/>
    </location>
</feature>
<evidence type="ECO:0000256" key="4">
    <source>
        <dbReference type="SAM" id="SignalP"/>
    </source>
</evidence>
<keyword evidence="7" id="KW-1185">Reference proteome</keyword>
<evidence type="ECO:0000313" key="6">
    <source>
        <dbReference type="EMBL" id="GFM36500.1"/>
    </source>
</evidence>
<name>A0A7J0BS51_9BACT</name>
<comment type="caution">
    <text evidence="6">The sequence shown here is derived from an EMBL/GenBank/DDBJ whole genome shotgun (WGS) entry which is preliminary data.</text>
</comment>
<dbReference type="InterPro" id="IPR001940">
    <property type="entry name" value="Peptidase_S1C"/>
</dbReference>
<dbReference type="PANTHER" id="PTHR43343:SF3">
    <property type="entry name" value="PROTEASE DO-LIKE 8, CHLOROPLASTIC"/>
    <property type="match status" value="1"/>
</dbReference>
<dbReference type="GO" id="GO:0004252">
    <property type="term" value="F:serine-type endopeptidase activity"/>
    <property type="evidence" value="ECO:0007669"/>
    <property type="project" value="InterPro"/>
</dbReference>
<organism evidence="6 7">
    <name type="scientific">Desulfovibrio psychrotolerans</name>
    <dbReference type="NCBI Taxonomy" id="415242"/>
    <lineage>
        <taxon>Bacteria</taxon>
        <taxon>Pseudomonadati</taxon>
        <taxon>Thermodesulfobacteriota</taxon>
        <taxon>Desulfovibrionia</taxon>
        <taxon>Desulfovibrionales</taxon>
        <taxon>Desulfovibrionaceae</taxon>
        <taxon>Desulfovibrio</taxon>
    </lineage>
</organism>
<dbReference type="Pfam" id="PF13180">
    <property type="entry name" value="PDZ_2"/>
    <property type="match status" value="1"/>
</dbReference>
<evidence type="ECO:0000313" key="7">
    <source>
        <dbReference type="Proteomes" id="UP000503820"/>
    </source>
</evidence>
<evidence type="ECO:0000259" key="5">
    <source>
        <dbReference type="PROSITE" id="PS50106"/>
    </source>
</evidence>
<evidence type="ECO:0000256" key="3">
    <source>
        <dbReference type="SAM" id="MobiDB-lite"/>
    </source>
</evidence>
<proteinExistence type="predicted"/>
<dbReference type="PROSITE" id="PS50106">
    <property type="entry name" value="PDZ"/>
    <property type="match status" value="2"/>
</dbReference>
<feature type="region of interest" description="Disordered" evidence="3">
    <location>
        <begin position="48"/>
        <end position="69"/>
    </location>
</feature>
<dbReference type="InterPro" id="IPR051201">
    <property type="entry name" value="Chloro_Bact_Ser_Proteases"/>
</dbReference>
<dbReference type="Gene3D" id="2.40.10.120">
    <property type="match status" value="1"/>
</dbReference>
<dbReference type="InterPro" id="IPR041489">
    <property type="entry name" value="PDZ_6"/>
</dbReference>
<dbReference type="Proteomes" id="UP000503820">
    <property type="component" value="Unassembled WGS sequence"/>
</dbReference>
<feature type="domain" description="PDZ" evidence="5">
    <location>
        <begin position="397"/>
        <end position="452"/>
    </location>
</feature>
<dbReference type="InterPro" id="IPR001478">
    <property type="entry name" value="PDZ"/>
</dbReference>
<dbReference type="PRINTS" id="PR00834">
    <property type="entry name" value="PROTEASES2C"/>
</dbReference>
<dbReference type="EMBL" id="BLVP01000006">
    <property type="protein sequence ID" value="GFM36500.1"/>
    <property type="molecule type" value="Genomic_DNA"/>
</dbReference>
<dbReference type="SUPFAM" id="SSF50156">
    <property type="entry name" value="PDZ domain-like"/>
    <property type="match status" value="2"/>
</dbReference>
<gene>
    <name evidence="6" type="ORF">DSM19430T_11840</name>
</gene>
<feature type="chain" id="PRO_5029736060" evidence="4">
    <location>
        <begin position="34"/>
        <end position="486"/>
    </location>
</feature>
<dbReference type="SMART" id="SM00228">
    <property type="entry name" value="PDZ"/>
    <property type="match status" value="2"/>
</dbReference>
<dbReference type="Pfam" id="PF17820">
    <property type="entry name" value="PDZ_6"/>
    <property type="match status" value="1"/>
</dbReference>
<dbReference type="GO" id="GO:0006508">
    <property type="term" value="P:proteolysis"/>
    <property type="evidence" value="ECO:0007669"/>
    <property type="project" value="UniProtKB-KW"/>
</dbReference>
<reference evidence="6 7" key="1">
    <citation type="submission" date="2020-05" db="EMBL/GenBank/DDBJ databases">
        <title>Draft genome sequence of Desulfovibrio psychrotolerans JS1T.</title>
        <authorList>
            <person name="Ueno A."/>
            <person name="Tamazawa S."/>
            <person name="Tamamura S."/>
            <person name="Murakami T."/>
            <person name="Kiyama T."/>
            <person name="Inomata H."/>
            <person name="Amano Y."/>
            <person name="Miyakawa K."/>
            <person name="Tamaki H."/>
            <person name="Naganuma T."/>
            <person name="Kaneko K."/>
        </authorList>
    </citation>
    <scope>NUCLEOTIDE SEQUENCE [LARGE SCALE GENOMIC DNA]</scope>
    <source>
        <strain evidence="6 7">JS1</strain>
    </source>
</reference>
<dbReference type="AlphaFoldDB" id="A0A7J0BS51"/>
<dbReference type="SUPFAM" id="SSF50494">
    <property type="entry name" value="Trypsin-like serine proteases"/>
    <property type="match status" value="1"/>
</dbReference>
<dbReference type="RefSeq" id="WP_243451286.1">
    <property type="nucleotide sequence ID" value="NZ_BLVP01000006.1"/>
</dbReference>
<feature type="domain" description="PDZ" evidence="5">
    <location>
        <begin position="308"/>
        <end position="384"/>
    </location>
</feature>
<dbReference type="Gene3D" id="2.30.42.10">
    <property type="match status" value="2"/>
</dbReference>
<feature type="compositionally biased region" description="Basic and acidic residues" evidence="3">
    <location>
        <begin position="54"/>
        <end position="69"/>
    </location>
</feature>
<evidence type="ECO:0000256" key="2">
    <source>
        <dbReference type="ARBA" id="ARBA00022801"/>
    </source>
</evidence>
<keyword evidence="1" id="KW-0645">Protease</keyword>
<sequence length="486" mass="52063">MFIARMLMLCVLALGLCAMPAGGLFPHAGAAVAAEALFTKTGMPYGQGAGQAGEADRPDHLTGRISEDSPRVTPVVRAVRKVAPAVVNITTQRVVERNVQPFGGLFQDELLREFMGFGGPRRQVQQSLGSGVIIDSAKQLVLTNAHVIEGATAVRVLLQDGRSFETELVGSDPDFDLAVLRLKGADNLPETPMGDSGDIMPGETVIAIGNPFGFGHTVTTGVVSALNRSIRTEQGVFTDFIQTDAAINPGNSGGPLINIEGELIGINTAIYERAEGIGFAIPISKARRAVAELLDTGSVSPVWIGVSGQNLDQRTASWLGMKTPQGMLVTEVYARTPAQAAGVRPGDVFVTLNGVEVEDKDHYLQLLRNHTQGELVRLEMLRDGKSARLNLRVEALAPDVAKSLAEQRWGFSVEADPAGLMVRTVRAGGPAAQLGLQQGDIIVKIGGLHMESFGNYLYAFTRHRMDSTLLMLVARQGRGYYVRMRI</sequence>
<evidence type="ECO:0000256" key="1">
    <source>
        <dbReference type="ARBA" id="ARBA00022670"/>
    </source>
</evidence>